<dbReference type="RefSeq" id="WP_394845439.1">
    <property type="nucleotide sequence ID" value="NZ_CP089982.1"/>
</dbReference>
<evidence type="ECO:0000256" key="2">
    <source>
        <dbReference type="ARBA" id="ARBA00023002"/>
    </source>
</evidence>
<feature type="domain" description="TauD/TfdA-like" evidence="3">
    <location>
        <begin position="30"/>
        <end position="266"/>
    </location>
</feature>
<dbReference type="GO" id="GO:0051213">
    <property type="term" value="F:dioxygenase activity"/>
    <property type="evidence" value="ECO:0007669"/>
    <property type="project" value="UniProtKB-KW"/>
</dbReference>
<keyword evidence="5" id="KW-1185">Reference proteome</keyword>
<dbReference type="PANTHER" id="PTHR10696:SF53">
    <property type="entry name" value="TYROSINE ISONITRILE DESATURASE"/>
    <property type="match status" value="1"/>
</dbReference>
<evidence type="ECO:0000313" key="4">
    <source>
        <dbReference type="EMBL" id="WXA94829.1"/>
    </source>
</evidence>
<evidence type="ECO:0000259" key="3">
    <source>
        <dbReference type="Pfam" id="PF02668"/>
    </source>
</evidence>
<dbReference type="InterPro" id="IPR050411">
    <property type="entry name" value="AlphaKG_dependent_hydroxylases"/>
</dbReference>
<proteinExistence type="predicted"/>
<reference evidence="4 5" key="1">
    <citation type="submission" date="2021-12" db="EMBL/GenBank/DDBJ databases">
        <title>Discovery of the Pendulisporaceae a myxobacterial family with distinct sporulation behavior and unique specialized metabolism.</title>
        <authorList>
            <person name="Garcia R."/>
            <person name="Popoff A."/>
            <person name="Bader C.D."/>
            <person name="Loehr J."/>
            <person name="Walesch S."/>
            <person name="Walt C."/>
            <person name="Boldt J."/>
            <person name="Bunk B."/>
            <person name="Haeckl F.J.F.P.J."/>
            <person name="Gunesch A.P."/>
            <person name="Birkelbach J."/>
            <person name="Nuebel U."/>
            <person name="Pietschmann T."/>
            <person name="Bach T."/>
            <person name="Mueller R."/>
        </authorList>
    </citation>
    <scope>NUCLEOTIDE SEQUENCE [LARGE SCALE GENOMIC DNA]</scope>
    <source>
        <strain evidence="4 5">MSr12523</strain>
    </source>
</reference>
<keyword evidence="4" id="KW-0223">Dioxygenase</keyword>
<dbReference type="Proteomes" id="UP001379533">
    <property type="component" value="Chromosome"/>
</dbReference>
<dbReference type="EMBL" id="CP089982">
    <property type="protein sequence ID" value="WXA94829.1"/>
    <property type="molecule type" value="Genomic_DNA"/>
</dbReference>
<protein>
    <submittedName>
        <fullName evidence="4">TauD/TfdA family dioxygenase</fullName>
    </submittedName>
</protein>
<dbReference type="Gene3D" id="3.60.130.10">
    <property type="entry name" value="Clavaminate synthase-like"/>
    <property type="match status" value="1"/>
</dbReference>
<dbReference type="PANTHER" id="PTHR10696">
    <property type="entry name" value="GAMMA-BUTYROBETAINE HYDROXYLASE-RELATED"/>
    <property type="match status" value="1"/>
</dbReference>
<evidence type="ECO:0000256" key="1">
    <source>
        <dbReference type="ARBA" id="ARBA00001954"/>
    </source>
</evidence>
<gene>
    <name evidence="4" type="ORF">LZC95_51460</name>
</gene>
<evidence type="ECO:0000313" key="5">
    <source>
        <dbReference type="Proteomes" id="UP001379533"/>
    </source>
</evidence>
<dbReference type="InterPro" id="IPR042098">
    <property type="entry name" value="TauD-like_sf"/>
</dbReference>
<name>A0ABZ2K860_9BACT</name>
<accession>A0ABZ2K860</accession>
<dbReference type="InterPro" id="IPR003819">
    <property type="entry name" value="TauD/TfdA-like"/>
</dbReference>
<organism evidence="4 5">
    <name type="scientific">Pendulispora brunnea</name>
    <dbReference type="NCBI Taxonomy" id="2905690"/>
    <lineage>
        <taxon>Bacteria</taxon>
        <taxon>Pseudomonadati</taxon>
        <taxon>Myxococcota</taxon>
        <taxon>Myxococcia</taxon>
        <taxon>Myxococcales</taxon>
        <taxon>Sorangiineae</taxon>
        <taxon>Pendulisporaceae</taxon>
        <taxon>Pendulispora</taxon>
    </lineage>
</organism>
<keyword evidence="2" id="KW-0560">Oxidoreductase</keyword>
<sequence length="283" mass="32394">MTTTYDTHSVEQVTPFGVMIRARGPERHPSELAIGPLRELARKHHLLVLRDFLPFDDADAFAEYCARWGEVSIWPFGKVLELIEQDDPQDHIFDNNYVPLHWDGMYRPQVPEFQVFHCVRAPLAGQGGRTTFSNTVLALERAPLATRELWKRVTGIYHRKMEFYDSKTISPVVTAHPDRGFPVIRYNEPADANDESFVNHPNLEFTGVFADELLEFHRSLQAALRAPENYYAHAWQAGDIVVSDNYTLLHGREAFVSRAPRHLQRVHVLGDPPLNNPGLVSYQ</sequence>
<comment type="cofactor">
    <cofactor evidence="1">
        <name>Fe(2+)</name>
        <dbReference type="ChEBI" id="CHEBI:29033"/>
    </cofactor>
</comment>
<dbReference type="SUPFAM" id="SSF51197">
    <property type="entry name" value="Clavaminate synthase-like"/>
    <property type="match status" value="1"/>
</dbReference>
<dbReference type="Pfam" id="PF02668">
    <property type="entry name" value="TauD"/>
    <property type="match status" value="1"/>
</dbReference>